<dbReference type="PANTHER" id="PTHR15422">
    <property type="entry name" value="OS05G0565100 PROTEIN"/>
    <property type="match status" value="1"/>
</dbReference>
<dbReference type="AlphaFoldDB" id="A0A026VTI0"/>
<evidence type="ECO:0000259" key="13">
    <source>
        <dbReference type="PROSITE" id="PS50939"/>
    </source>
</evidence>
<dbReference type="GO" id="GO:0140575">
    <property type="term" value="F:transmembrane monodehydroascorbate reductase activity"/>
    <property type="evidence" value="ECO:0007669"/>
    <property type="project" value="InterPro"/>
</dbReference>
<dbReference type="InterPro" id="IPR006593">
    <property type="entry name" value="Cyt_b561/ferric_Rdtase_TM"/>
</dbReference>
<organism evidence="14 15">
    <name type="scientific">Ooceraea biroi</name>
    <name type="common">Clonal raider ant</name>
    <name type="synonym">Cerapachys biroi</name>
    <dbReference type="NCBI Taxonomy" id="2015173"/>
    <lineage>
        <taxon>Eukaryota</taxon>
        <taxon>Metazoa</taxon>
        <taxon>Ecdysozoa</taxon>
        <taxon>Arthropoda</taxon>
        <taxon>Hexapoda</taxon>
        <taxon>Insecta</taxon>
        <taxon>Pterygota</taxon>
        <taxon>Neoptera</taxon>
        <taxon>Endopterygota</taxon>
        <taxon>Hymenoptera</taxon>
        <taxon>Apocrita</taxon>
        <taxon>Aculeata</taxon>
        <taxon>Formicoidea</taxon>
        <taxon>Formicidae</taxon>
        <taxon>Dorylinae</taxon>
        <taxon>Ooceraea</taxon>
    </lineage>
</organism>
<dbReference type="Pfam" id="PF03188">
    <property type="entry name" value="Cytochrom_B561"/>
    <property type="match status" value="1"/>
</dbReference>
<keyword evidence="15" id="KW-1185">Reference proteome</keyword>
<dbReference type="Gene3D" id="1.20.120.1770">
    <property type="match status" value="1"/>
</dbReference>
<dbReference type="InterPro" id="IPR045150">
    <property type="entry name" value="CYB561D1/2"/>
</dbReference>
<keyword evidence="9" id="KW-0408">Iron</keyword>
<name>A0A026VTI0_OOCBI</name>
<keyword evidence="10 12" id="KW-0472">Membrane</keyword>
<comment type="subcellular location">
    <subcellularLocation>
        <location evidence="2">Membrane</location>
        <topology evidence="2">Multi-pass membrane protein</topology>
    </subcellularLocation>
</comment>
<feature type="transmembrane region" description="Helical" evidence="12">
    <location>
        <begin position="123"/>
        <end position="144"/>
    </location>
</feature>
<evidence type="ECO:0000256" key="9">
    <source>
        <dbReference type="ARBA" id="ARBA00023004"/>
    </source>
</evidence>
<dbReference type="PANTHER" id="PTHR15422:SF43">
    <property type="entry name" value="ASCORBATE FERRIREDUCTASE (TRANSMEMBRANE)"/>
    <property type="match status" value="1"/>
</dbReference>
<evidence type="ECO:0000256" key="4">
    <source>
        <dbReference type="ARBA" id="ARBA00022617"/>
    </source>
</evidence>
<evidence type="ECO:0000256" key="8">
    <source>
        <dbReference type="ARBA" id="ARBA00022989"/>
    </source>
</evidence>
<reference evidence="14 15" key="1">
    <citation type="journal article" date="2014" name="Curr. Biol.">
        <title>The genome of the clonal raider ant Cerapachys biroi.</title>
        <authorList>
            <person name="Oxley P.R."/>
            <person name="Ji L."/>
            <person name="Fetter-Pruneda I."/>
            <person name="McKenzie S.K."/>
            <person name="Li C."/>
            <person name="Hu H."/>
            <person name="Zhang G."/>
            <person name="Kronauer D.J."/>
        </authorList>
    </citation>
    <scope>NUCLEOTIDE SEQUENCE [LARGE SCALE GENOMIC DNA]</scope>
</reference>
<dbReference type="GO" id="GO:0016020">
    <property type="term" value="C:membrane"/>
    <property type="evidence" value="ECO:0007669"/>
    <property type="project" value="UniProtKB-SubCell"/>
</dbReference>
<keyword evidence="4" id="KW-0349">Heme</keyword>
<sequence>MAKELPTTQPTGNFSTVVHESISSFQYVLLMSEAVVVLAGDNVLTRCLSRQASKHLHWILQAIGLIFNLIGVGLMYDAKRNHNHFQSIHAITGLSSLVIVCVVTIFGYPVWIAWKLRKLVRPVTVKLLHNFLGTAGFVIGMVSQCYGYKKNWLHYVTGVEHSDMVALVLTALITILSLRSALVSLGRQVVAALN</sequence>
<evidence type="ECO:0000313" key="14">
    <source>
        <dbReference type="EMBL" id="EZA46985.1"/>
    </source>
</evidence>
<keyword evidence="8 12" id="KW-1133">Transmembrane helix</keyword>
<feature type="transmembrane region" description="Helical" evidence="12">
    <location>
        <begin position="56"/>
        <end position="76"/>
    </location>
</feature>
<protein>
    <recommendedName>
        <fullName evidence="11">ascorbate ferrireductase (transmembrane)</fullName>
        <ecNumber evidence="11">7.2.1.3</ecNumber>
    </recommendedName>
</protein>
<comment type="cofactor">
    <cofactor evidence="1">
        <name>heme b</name>
        <dbReference type="ChEBI" id="CHEBI:60344"/>
    </cofactor>
</comment>
<evidence type="ECO:0000313" key="15">
    <source>
        <dbReference type="Proteomes" id="UP000053097"/>
    </source>
</evidence>
<dbReference type="GO" id="GO:0046872">
    <property type="term" value="F:metal ion binding"/>
    <property type="evidence" value="ECO:0007669"/>
    <property type="project" value="UniProtKB-KW"/>
</dbReference>
<evidence type="ECO:0000256" key="10">
    <source>
        <dbReference type="ARBA" id="ARBA00023136"/>
    </source>
</evidence>
<keyword evidence="6" id="KW-0479">Metal-binding</keyword>
<dbReference type="OrthoDB" id="432881at2759"/>
<dbReference type="GO" id="GO:0140571">
    <property type="term" value="F:transmembrane ascorbate ferrireductase activity"/>
    <property type="evidence" value="ECO:0007669"/>
    <property type="project" value="UniProtKB-EC"/>
</dbReference>
<keyword evidence="3" id="KW-0813">Transport</keyword>
<evidence type="ECO:0000256" key="6">
    <source>
        <dbReference type="ARBA" id="ARBA00022723"/>
    </source>
</evidence>
<evidence type="ECO:0000256" key="7">
    <source>
        <dbReference type="ARBA" id="ARBA00022982"/>
    </source>
</evidence>
<evidence type="ECO:0000256" key="2">
    <source>
        <dbReference type="ARBA" id="ARBA00004141"/>
    </source>
</evidence>
<keyword evidence="7" id="KW-0249">Electron transport</keyword>
<evidence type="ECO:0000256" key="5">
    <source>
        <dbReference type="ARBA" id="ARBA00022692"/>
    </source>
</evidence>
<evidence type="ECO:0000256" key="3">
    <source>
        <dbReference type="ARBA" id="ARBA00022448"/>
    </source>
</evidence>
<feature type="domain" description="Cytochrome b561" evidence="13">
    <location>
        <begin position="1"/>
        <end position="185"/>
    </location>
</feature>
<feature type="transmembrane region" description="Helical" evidence="12">
    <location>
        <begin position="88"/>
        <end position="111"/>
    </location>
</feature>
<dbReference type="STRING" id="2015173.A0A026VTI0"/>
<dbReference type="EC" id="7.2.1.3" evidence="11"/>
<proteinExistence type="predicted"/>
<keyword evidence="5 12" id="KW-0812">Transmembrane</keyword>
<dbReference type="EMBL" id="KK108010">
    <property type="protein sequence ID" value="EZA46985.1"/>
    <property type="molecule type" value="Genomic_DNA"/>
</dbReference>
<dbReference type="SMART" id="SM00665">
    <property type="entry name" value="B561"/>
    <property type="match status" value="1"/>
</dbReference>
<dbReference type="Proteomes" id="UP000053097">
    <property type="component" value="Unassembled WGS sequence"/>
</dbReference>
<gene>
    <name evidence="14" type="ORF">X777_00470</name>
</gene>
<evidence type="ECO:0000256" key="1">
    <source>
        <dbReference type="ARBA" id="ARBA00001970"/>
    </source>
</evidence>
<dbReference type="PROSITE" id="PS50939">
    <property type="entry name" value="CYTOCHROME_B561"/>
    <property type="match status" value="1"/>
</dbReference>
<dbReference type="OMA" id="FYDGNWL"/>
<feature type="transmembrane region" description="Helical" evidence="12">
    <location>
        <begin position="164"/>
        <end position="185"/>
    </location>
</feature>
<evidence type="ECO:0000256" key="11">
    <source>
        <dbReference type="ARBA" id="ARBA00024225"/>
    </source>
</evidence>
<evidence type="ECO:0000256" key="12">
    <source>
        <dbReference type="SAM" id="Phobius"/>
    </source>
</evidence>
<accession>A0A026VTI0</accession>